<gene>
    <name evidence="3" type="ORF">AL399_00650</name>
</gene>
<dbReference type="Pfam" id="PF04073">
    <property type="entry name" value="tRNA_edit"/>
    <property type="match status" value="1"/>
</dbReference>
<dbReference type="InterPro" id="IPR036754">
    <property type="entry name" value="YbaK/aa-tRNA-synt-asso_dom_sf"/>
</dbReference>
<dbReference type="InterPro" id="IPR007214">
    <property type="entry name" value="YbaK/aa-tRNA-synth-assoc-dom"/>
</dbReference>
<evidence type="ECO:0000313" key="3">
    <source>
        <dbReference type="EMBL" id="KQM09592.1"/>
    </source>
</evidence>
<name>A0A0Q4B8N1_9BACT</name>
<evidence type="ECO:0000256" key="1">
    <source>
        <dbReference type="ARBA" id="ARBA00010201"/>
    </source>
</evidence>
<dbReference type="EMBL" id="LIIK01000002">
    <property type="protein sequence ID" value="KQM09592.1"/>
    <property type="molecule type" value="Genomic_DNA"/>
</dbReference>
<dbReference type="Proteomes" id="UP000054172">
    <property type="component" value="Unassembled WGS sequence"/>
</dbReference>
<organism evidence="3 4">
    <name type="scientific">Candidatus [Bacteroides] periocalifornicus</name>
    <dbReference type="NCBI Taxonomy" id="1702214"/>
    <lineage>
        <taxon>Bacteria</taxon>
        <taxon>Pseudomonadati</taxon>
        <taxon>Bacteroidota</taxon>
    </lineage>
</organism>
<feature type="domain" description="YbaK/aminoacyl-tRNA synthetase-associated" evidence="2">
    <location>
        <begin position="23"/>
        <end position="147"/>
    </location>
</feature>
<dbReference type="PANTHER" id="PTHR31423">
    <property type="entry name" value="YBAK DOMAIN-CONTAINING PROTEIN"/>
    <property type="match status" value="1"/>
</dbReference>
<protein>
    <recommendedName>
        <fullName evidence="2">YbaK/aminoacyl-tRNA synthetase-associated domain-containing protein</fullName>
    </recommendedName>
</protein>
<evidence type="ECO:0000313" key="4">
    <source>
        <dbReference type="Proteomes" id="UP000054172"/>
    </source>
</evidence>
<evidence type="ECO:0000259" key="2">
    <source>
        <dbReference type="Pfam" id="PF04073"/>
    </source>
</evidence>
<dbReference type="GO" id="GO:0002161">
    <property type="term" value="F:aminoacyl-tRNA deacylase activity"/>
    <property type="evidence" value="ECO:0007669"/>
    <property type="project" value="InterPro"/>
</dbReference>
<comment type="similarity">
    <text evidence="1">Belongs to the PRORSD1 family.</text>
</comment>
<dbReference type="STRING" id="1702214.AL399_00650"/>
<sequence>MIGDPAIYRLLEELVIPFEYHEHAPAPTIEEAMRYWKDIEGAHCKNLFMRNHKGNQHYMLVAEGAVDIDISRLEKSLHQGKLSFASPQRMLKYLGVEPGAVSPLALVRDADHHVILYLDAPLRSAPSLCFHPGDCRASLVIPNLGFLRYMEHLGNRVIFADLARTAPCG</sequence>
<keyword evidence="4" id="KW-1185">Reference proteome</keyword>
<dbReference type="InterPro" id="IPR040285">
    <property type="entry name" value="ProX/PRXD1"/>
</dbReference>
<dbReference type="Gene3D" id="3.90.960.10">
    <property type="entry name" value="YbaK/aminoacyl-tRNA synthetase-associated domain"/>
    <property type="match status" value="1"/>
</dbReference>
<reference evidence="3" key="1">
    <citation type="submission" date="2015-08" db="EMBL/GenBank/DDBJ databases">
        <title>Candidatus Bacteriodes Periocalifornicus.</title>
        <authorList>
            <person name="McLean J.S."/>
            <person name="Kelley S."/>
        </authorList>
    </citation>
    <scope>NUCLEOTIDE SEQUENCE [LARGE SCALE GENOMIC DNA]</scope>
    <source>
        <strain evidence="3">12B</strain>
    </source>
</reference>
<proteinExistence type="inferred from homology"/>
<comment type="caution">
    <text evidence="3">The sequence shown here is derived from an EMBL/GenBank/DDBJ whole genome shotgun (WGS) entry which is preliminary data.</text>
</comment>
<accession>A0A0Q4B8N1</accession>
<dbReference type="CDD" id="cd04335">
    <property type="entry name" value="PrdX_deacylase"/>
    <property type="match status" value="1"/>
</dbReference>
<dbReference type="PATRIC" id="fig|1702214.3.peg.769"/>
<dbReference type="AlphaFoldDB" id="A0A0Q4B8N1"/>
<dbReference type="SUPFAM" id="SSF55826">
    <property type="entry name" value="YbaK/ProRS associated domain"/>
    <property type="match status" value="1"/>
</dbReference>
<dbReference type="PANTHER" id="PTHR31423:SF3">
    <property type="entry name" value="PROLYL-TRNA SYNTHETASE ASSOCIATED DOMAIN-CONTAINING PROTEIN 1-RELATED"/>
    <property type="match status" value="1"/>
</dbReference>